<organism evidence="10 11">
    <name type="scientific">Ogataea polymorpha</name>
    <dbReference type="NCBI Taxonomy" id="460523"/>
    <lineage>
        <taxon>Eukaryota</taxon>
        <taxon>Fungi</taxon>
        <taxon>Dikarya</taxon>
        <taxon>Ascomycota</taxon>
        <taxon>Saccharomycotina</taxon>
        <taxon>Pichiomycetes</taxon>
        <taxon>Pichiales</taxon>
        <taxon>Pichiaceae</taxon>
        <taxon>Ogataea</taxon>
    </lineage>
</organism>
<dbReference type="InterPro" id="IPR013087">
    <property type="entry name" value="Znf_C2H2_type"/>
</dbReference>
<evidence type="ECO:0000256" key="3">
    <source>
        <dbReference type="ARBA" id="ARBA00022771"/>
    </source>
</evidence>
<keyword evidence="11" id="KW-1185">Reference proteome</keyword>
<evidence type="ECO:0000256" key="4">
    <source>
        <dbReference type="ARBA" id="ARBA00022833"/>
    </source>
</evidence>
<dbReference type="SUPFAM" id="SSF140125">
    <property type="entry name" value="Rabenosyn-5 Rab-binding domain-like"/>
    <property type="match status" value="1"/>
</dbReference>
<dbReference type="CDD" id="cd15761">
    <property type="entry name" value="FYVE1_Vac1p_like"/>
    <property type="match status" value="1"/>
</dbReference>
<feature type="region of interest" description="Disordered" evidence="8">
    <location>
        <begin position="1"/>
        <end position="36"/>
    </location>
</feature>
<dbReference type="GO" id="GO:0008270">
    <property type="term" value="F:zinc ion binding"/>
    <property type="evidence" value="ECO:0007669"/>
    <property type="project" value="UniProtKB-KW"/>
</dbReference>
<dbReference type="SUPFAM" id="SSF57903">
    <property type="entry name" value="FYVE/PHD zinc finger"/>
    <property type="match status" value="2"/>
</dbReference>
<dbReference type="InterPro" id="IPR021565">
    <property type="entry name" value="Rbsn_Rab-bd"/>
</dbReference>
<dbReference type="AlphaFoldDB" id="A0A9P8THC1"/>
<reference evidence="10" key="2">
    <citation type="submission" date="2021-01" db="EMBL/GenBank/DDBJ databases">
        <authorList>
            <person name="Schikora-Tamarit M.A."/>
        </authorList>
    </citation>
    <scope>NUCLEOTIDE SEQUENCE</scope>
    <source>
        <strain evidence="10">NCAIM Y.01608</strain>
    </source>
</reference>
<dbReference type="InterPro" id="IPR006642">
    <property type="entry name" value="Rad18_UBZ4"/>
</dbReference>
<keyword evidence="1" id="KW-0479">Metal-binding</keyword>
<dbReference type="InterPro" id="IPR017455">
    <property type="entry name" value="Znf_FYVE-rel"/>
</dbReference>
<dbReference type="GO" id="GO:0006281">
    <property type="term" value="P:DNA repair"/>
    <property type="evidence" value="ECO:0007669"/>
    <property type="project" value="UniProtKB-KW"/>
</dbReference>
<dbReference type="Proteomes" id="UP000788993">
    <property type="component" value="Unassembled WGS sequence"/>
</dbReference>
<evidence type="ECO:0000259" key="9">
    <source>
        <dbReference type="PROSITE" id="PS50178"/>
    </source>
</evidence>
<dbReference type="PANTHER" id="PTHR13510:SF44">
    <property type="entry name" value="RABENOSYN-5"/>
    <property type="match status" value="1"/>
</dbReference>
<dbReference type="Pfam" id="PF01363">
    <property type="entry name" value="FYVE"/>
    <property type="match status" value="1"/>
</dbReference>
<keyword evidence="3 6" id="KW-0863">Zinc-finger</keyword>
<evidence type="ECO:0000313" key="11">
    <source>
        <dbReference type="Proteomes" id="UP000788993"/>
    </source>
</evidence>
<feature type="region of interest" description="Disordered" evidence="8">
    <location>
        <begin position="488"/>
        <end position="511"/>
    </location>
</feature>
<dbReference type="CDD" id="cd15737">
    <property type="entry name" value="FYVE2_Vac1p_like"/>
    <property type="match status" value="1"/>
</dbReference>
<feature type="domain" description="FYVE-type" evidence="9">
    <location>
        <begin position="295"/>
        <end position="374"/>
    </location>
</feature>
<feature type="coiled-coil region" evidence="7">
    <location>
        <begin position="542"/>
        <end position="569"/>
    </location>
</feature>
<evidence type="ECO:0000256" key="2">
    <source>
        <dbReference type="ARBA" id="ARBA00022763"/>
    </source>
</evidence>
<dbReference type="InterPro" id="IPR052727">
    <property type="entry name" value="Rab4/Rab5_effector"/>
</dbReference>
<comment type="caution">
    <text evidence="10">The sequence shown here is derived from an EMBL/GenBank/DDBJ whole genome shotgun (WGS) entry which is preliminary data.</text>
</comment>
<evidence type="ECO:0000256" key="5">
    <source>
        <dbReference type="ARBA" id="ARBA00023204"/>
    </source>
</evidence>
<dbReference type="PANTHER" id="PTHR13510">
    <property type="entry name" value="FYVE-FINGER-CONTAINING RAB5 EFFECTOR PROTEIN RABENOSYN-5-RELATED"/>
    <property type="match status" value="1"/>
</dbReference>
<accession>A0A9P8THC1</accession>
<protein>
    <recommendedName>
        <fullName evidence="9">FYVE-type domain-containing protein</fullName>
    </recommendedName>
</protein>
<dbReference type="Gene3D" id="3.30.40.10">
    <property type="entry name" value="Zinc/RING finger domain, C3HC4 (zinc finger)"/>
    <property type="match status" value="2"/>
</dbReference>
<dbReference type="InterPro" id="IPR011011">
    <property type="entry name" value="Znf_FYVE_PHD"/>
</dbReference>
<sequence length="576" mass="65907">MSKRRILGASDTGLNGNASMDELNPSSLSSSQSSLHSSSLAGPDILECPICTESMVTVNQLNRHLDDEHAVSSFGSSETNLQIELDFKQWFKKTLATKADDVVGKSLYQNSPKQLRAATQDSCLNDGNSDDETQKLAFENSSVITRNHWQKPSGSDICCYNSCAKRLNGKNGMVNCRKCGRLFCGYHSRFHIKLNSSLQSDPLNGYWSRCCQECFFSYKAGWDLAKTENCAFFTDKTSNLKNIRSKKLNSVKLETVALENRCIKLVGVLKDIEKNNIPARSLRSIERNLADWVDDAGVDNCSICKTEFNFWNRKHHCRICGQVVCGDISRGCSMDVPANIVVDIMNIDQEVKLEKLQDSRWSIRMCLNCKQKLFNKRIYLQNVYSDSQAELLQYYRQVKALEDKFEKSTQSSDKAVELRNIDLLGRMEKIGKLVSNIVNSLEYVLEQNQSKQGLVSVKPDEVKLYKALKLHIVMFLQDNLPGLRRAQQEKLKKEQTELEQQTGANSHRPRLLKKEIREYREKLMVLNEQKFMVQNLYNDYKKRKKFDDLISLEANLEDLQREIDIIEERLGDSAFQ</sequence>
<evidence type="ECO:0000256" key="6">
    <source>
        <dbReference type="PROSITE-ProRule" id="PRU00091"/>
    </source>
</evidence>
<dbReference type="GO" id="GO:0032266">
    <property type="term" value="F:phosphatidylinositol-3-phosphate binding"/>
    <property type="evidence" value="ECO:0007669"/>
    <property type="project" value="UniProtKB-ARBA"/>
</dbReference>
<keyword evidence="2" id="KW-0227">DNA damage</keyword>
<keyword evidence="5" id="KW-0234">DNA repair</keyword>
<proteinExistence type="predicted"/>
<dbReference type="PROSITE" id="PS50178">
    <property type="entry name" value="ZF_FYVE"/>
    <property type="match status" value="1"/>
</dbReference>
<evidence type="ECO:0000256" key="1">
    <source>
        <dbReference type="ARBA" id="ARBA00022723"/>
    </source>
</evidence>
<dbReference type="InterPro" id="IPR013083">
    <property type="entry name" value="Znf_RING/FYVE/PHD"/>
</dbReference>
<feature type="compositionally biased region" description="Low complexity" evidence="8">
    <location>
        <begin position="26"/>
        <end position="36"/>
    </location>
</feature>
<dbReference type="EMBL" id="JAEUBD010000013">
    <property type="protein sequence ID" value="KAH3678841.1"/>
    <property type="molecule type" value="Genomic_DNA"/>
</dbReference>
<dbReference type="Pfam" id="PF11464">
    <property type="entry name" value="Rbsn"/>
    <property type="match status" value="1"/>
</dbReference>
<dbReference type="InterPro" id="IPR000306">
    <property type="entry name" value="Znf_FYVE"/>
</dbReference>
<evidence type="ECO:0000256" key="7">
    <source>
        <dbReference type="SAM" id="Coils"/>
    </source>
</evidence>
<dbReference type="SMART" id="SM00734">
    <property type="entry name" value="ZnF_Rad18"/>
    <property type="match status" value="1"/>
</dbReference>
<keyword evidence="7" id="KW-0175">Coiled coil</keyword>
<dbReference type="GO" id="GO:0003677">
    <property type="term" value="F:DNA binding"/>
    <property type="evidence" value="ECO:0007669"/>
    <property type="project" value="InterPro"/>
</dbReference>
<gene>
    <name evidence="10" type="ORF">OGATHE_000110</name>
</gene>
<dbReference type="SMART" id="SM00064">
    <property type="entry name" value="FYVE"/>
    <property type="match status" value="2"/>
</dbReference>
<dbReference type="PROSITE" id="PS00028">
    <property type="entry name" value="ZINC_FINGER_C2H2_1"/>
    <property type="match status" value="1"/>
</dbReference>
<dbReference type="InterPro" id="IPR036531">
    <property type="entry name" value="Rbsn_Rab-bd_sf"/>
</dbReference>
<name>A0A9P8THC1_9ASCO</name>
<keyword evidence="4" id="KW-0862">Zinc</keyword>
<reference evidence="10" key="1">
    <citation type="journal article" date="2021" name="Open Biol.">
        <title>Shared evolutionary footprints suggest mitochondrial oxidative damage underlies multiple complex I losses in fungi.</title>
        <authorList>
            <person name="Schikora-Tamarit M.A."/>
            <person name="Marcet-Houben M."/>
            <person name="Nosek J."/>
            <person name="Gabaldon T."/>
        </authorList>
    </citation>
    <scope>NUCLEOTIDE SEQUENCE</scope>
    <source>
        <strain evidence="10">NCAIM Y.01608</strain>
    </source>
</reference>
<evidence type="ECO:0000313" key="10">
    <source>
        <dbReference type="EMBL" id="KAH3678841.1"/>
    </source>
</evidence>
<evidence type="ECO:0000256" key="8">
    <source>
        <dbReference type="SAM" id="MobiDB-lite"/>
    </source>
</evidence>